<evidence type="ECO:0000313" key="2">
    <source>
        <dbReference type="EMBL" id="GAA1996956.1"/>
    </source>
</evidence>
<dbReference type="InterPro" id="IPR001279">
    <property type="entry name" value="Metallo-B-lactamas"/>
</dbReference>
<dbReference type="Pfam" id="PF00753">
    <property type="entry name" value="Lactamase_B"/>
    <property type="match status" value="1"/>
</dbReference>
<keyword evidence="3" id="KW-1185">Reference proteome</keyword>
<dbReference type="SUPFAM" id="SSF56281">
    <property type="entry name" value="Metallo-hydrolase/oxidoreductase"/>
    <property type="match status" value="1"/>
</dbReference>
<evidence type="ECO:0000259" key="1">
    <source>
        <dbReference type="SMART" id="SM00849"/>
    </source>
</evidence>
<gene>
    <name evidence="2" type="ORF">GCM10009838_72720</name>
</gene>
<protein>
    <submittedName>
        <fullName evidence="2">MBL fold metallo-hydrolase</fullName>
    </submittedName>
</protein>
<dbReference type="InterPro" id="IPR036866">
    <property type="entry name" value="RibonucZ/Hydroxyglut_hydro"/>
</dbReference>
<dbReference type="CDD" id="cd07726">
    <property type="entry name" value="ST1585-like_MBL-fold"/>
    <property type="match status" value="1"/>
</dbReference>
<dbReference type="Proteomes" id="UP001499854">
    <property type="component" value="Unassembled WGS sequence"/>
</dbReference>
<sequence length="322" mass="34734">MTNLGSDVHEIDTLMSGHTGITAGYAILGEHPALIETGTGKSAPVVRDALAALGVGPGDLRTIVVTHIHLDHAGGVGDLAAMFPNAEIVVHASGARHLVDPSRLMASARRVFGSLMDDVFGPLLPTEAHRVRAVEEIGAIDLGGGRRLETHHTPGHARHHVGLIDSLTGDLYVGDAAGLYIPSDDPDQPGDVRPGTPPPDFDLELALNSLEKFRTLRPTRLLFSHYGPVRDVADTLDRAEEEVRLWVELVRDARTSRLDLDHAIEMVREKTAARYPVEQANAETQTKFEELSSYASNIVGINMYLNKQDGWEHPMADAASAG</sequence>
<dbReference type="SMART" id="SM00849">
    <property type="entry name" value="Lactamase_B"/>
    <property type="match status" value="1"/>
</dbReference>
<dbReference type="PANTHER" id="PTHR42951">
    <property type="entry name" value="METALLO-BETA-LACTAMASE DOMAIN-CONTAINING"/>
    <property type="match status" value="1"/>
</dbReference>
<accession>A0ABP5EIK7</accession>
<evidence type="ECO:0000313" key="3">
    <source>
        <dbReference type="Proteomes" id="UP001499854"/>
    </source>
</evidence>
<dbReference type="InterPro" id="IPR037482">
    <property type="entry name" value="ST1585_MBL-fold"/>
</dbReference>
<reference evidence="3" key="1">
    <citation type="journal article" date="2019" name="Int. J. Syst. Evol. Microbiol.">
        <title>The Global Catalogue of Microorganisms (GCM) 10K type strain sequencing project: providing services to taxonomists for standard genome sequencing and annotation.</title>
        <authorList>
            <consortium name="The Broad Institute Genomics Platform"/>
            <consortium name="The Broad Institute Genome Sequencing Center for Infectious Disease"/>
            <person name="Wu L."/>
            <person name="Ma J."/>
        </authorList>
    </citation>
    <scope>NUCLEOTIDE SEQUENCE [LARGE SCALE GENOMIC DNA]</scope>
    <source>
        <strain evidence="3">JCM 16013</strain>
    </source>
</reference>
<organism evidence="2 3">
    <name type="scientific">Catenulispora subtropica</name>
    <dbReference type="NCBI Taxonomy" id="450798"/>
    <lineage>
        <taxon>Bacteria</taxon>
        <taxon>Bacillati</taxon>
        <taxon>Actinomycetota</taxon>
        <taxon>Actinomycetes</taxon>
        <taxon>Catenulisporales</taxon>
        <taxon>Catenulisporaceae</taxon>
        <taxon>Catenulispora</taxon>
    </lineage>
</organism>
<dbReference type="Gene3D" id="3.60.15.10">
    <property type="entry name" value="Ribonuclease Z/Hydroxyacylglutathione hydrolase-like"/>
    <property type="match status" value="1"/>
</dbReference>
<name>A0ABP5EIK7_9ACTN</name>
<dbReference type="EMBL" id="BAAAQM010000059">
    <property type="protein sequence ID" value="GAA1996956.1"/>
    <property type="molecule type" value="Genomic_DNA"/>
</dbReference>
<dbReference type="RefSeq" id="WP_344661722.1">
    <property type="nucleotide sequence ID" value="NZ_BAAAQM010000059.1"/>
</dbReference>
<feature type="domain" description="Metallo-beta-lactamase" evidence="1">
    <location>
        <begin position="21"/>
        <end position="225"/>
    </location>
</feature>
<proteinExistence type="predicted"/>
<dbReference type="PANTHER" id="PTHR42951:SF22">
    <property type="entry name" value="METALLO BETA-LACTAMASE SUPERFAMILY LIPOPROTEIN"/>
    <property type="match status" value="1"/>
</dbReference>
<dbReference type="InterPro" id="IPR050855">
    <property type="entry name" value="NDM-1-like"/>
</dbReference>
<comment type="caution">
    <text evidence="2">The sequence shown here is derived from an EMBL/GenBank/DDBJ whole genome shotgun (WGS) entry which is preliminary data.</text>
</comment>